<evidence type="ECO:0000256" key="2">
    <source>
        <dbReference type="ARBA" id="ARBA00022679"/>
    </source>
</evidence>
<keyword evidence="3" id="KW-0949">S-adenosyl-L-methionine</keyword>
<dbReference type="InterPro" id="IPR036388">
    <property type="entry name" value="WH-like_DNA-bd_sf"/>
</dbReference>
<evidence type="ECO:0000256" key="1">
    <source>
        <dbReference type="ARBA" id="ARBA00022603"/>
    </source>
</evidence>
<dbReference type="AlphaFoldDB" id="A0A1V6TA41"/>
<gene>
    <name evidence="6" type="ORF">PENSTE_c009G09329</name>
</gene>
<evidence type="ECO:0000313" key="6">
    <source>
        <dbReference type="EMBL" id="OQE23215.1"/>
    </source>
</evidence>
<proteinExistence type="predicted"/>
<protein>
    <recommendedName>
        <fullName evidence="5">O-methyltransferase C-terminal domain-containing protein</fullName>
    </recommendedName>
</protein>
<keyword evidence="2" id="KW-0808">Transferase</keyword>
<dbReference type="PROSITE" id="PS51683">
    <property type="entry name" value="SAM_OMT_II"/>
    <property type="match status" value="1"/>
</dbReference>
<dbReference type="GO" id="GO:0008171">
    <property type="term" value="F:O-methyltransferase activity"/>
    <property type="evidence" value="ECO:0007669"/>
    <property type="project" value="InterPro"/>
</dbReference>
<evidence type="ECO:0000259" key="5">
    <source>
        <dbReference type="Pfam" id="PF00891"/>
    </source>
</evidence>
<dbReference type="Pfam" id="PF00891">
    <property type="entry name" value="Methyltransf_2"/>
    <property type="match status" value="1"/>
</dbReference>
<dbReference type="GO" id="GO:0032259">
    <property type="term" value="P:methylation"/>
    <property type="evidence" value="ECO:0007669"/>
    <property type="project" value="UniProtKB-KW"/>
</dbReference>
<reference evidence="7" key="1">
    <citation type="journal article" date="2017" name="Nat. Microbiol.">
        <title>Global analysis of biosynthetic gene clusters reveals vast potential of secondary metabolite production in Penicillium species.</title>
        <authorList>
            <person name="Nielsen J.C."/>
            <person name="Grijseels S."/>
            <person name="Prigent S."/>
            <person name="Ji B."/>
            <person name="Dainat J."/>
            <person name="Nielsen K.F."/>
            <person name="Frisvad J.C."/>
            <person name="Workman M."/>
            <person name="Nielsen J."/>
        </authorList>
    </citation>
    <scope>NUCLEOTIDE SEQUENCE [LARGE SCALE GENOMIC DNA]</scope>
    <source>
        <strain evidence="7">IBT 24891</strain>
    </source>
</reference>
<comment type="caution">
    <text evidence="6">The sequence shown here is derived from an EMBL/GenBank/DDBJ whole genome shotgun (WGS) entry which is preliminary data.</text>
</comment>
<dbReference type="Gene3D" id="1.10.10.10">
    <property type="entry name" value="Winged helix-like DNA-binding domain superfamily/Winged helix DNA-binding domain"/>
    <property type="match status" value="1"/>
</dbReference>
<feature type="active site" description="Proton acceptor" evidence="4">
    <location>
        <position position="313"/>
    </location>
</feature>
<keyword evidence="7" id="KW-1185">Reference proteome</keyword>
<evidence type="ECO:0000256" key="3">
    <source>
        <dbReference type="ARBA" id="ARBA00022691"/>
    </source>
</evidence>
<dbReference type="InterPro" id="IPR001077">
    <property type="entry name" value="COMT_C"/>
</dbReference>
<evidence type="ECO:0000313" key="7">
    <source>
        <dbReference type="Proteomes" id="UP000191285"/>
    </source>
</evidence>
<dbReference type="EMBL" id="MLKD01000009">
    <property type="protein sequence ID" value="OQE23215.1"/>
    <property type="molecule type" value="Genomic_DNA"/>
</dbReference>
<dbReference type="Proteomes" id="UP000191285">
    <property type="component" value="Unassembled WGS sequence"/>
</dbReference>
<dbReference type="InterPro" id="IPR036390">
    <property type="entry name" value="WH_DNA-bd_sf"/>
</dbReference>
<dbReference type="InterPro" id="IPR029063">
    <property type="entry name" value="SAM-dependent_MTases_sf"/>
</dbReference>
<dbReference type="PANTHER" id="PTHR43712">
    <property type="entry name" value="PUTATIVE (AFU_ORTHOLOGUE AFUA_4G14580)-RELATED"/>
    <property type="match status" value="1"/>
</dbReference>
<keyword evidence="1" id="KW-0489">Methyltransferase</keyword>
<organism evidence="6 7">
    <name type="scientific">Penicillium steckii</name>
    <dbReference type="NCBI Taxonomy" id="303698"/>
    <lineage>
        <taxon>Eukaryota</taxon>
        <taxon>Fungi</taxon>
        <taxon>Dikarya</taxon>
        <taxon>Ascomycota</taxon>
        <taxon>Pezizomycotina</taxon>
        <taxon>Eurotiomycetes</taxon>
        <taxon>Eurotiomycetidae</taxon>
        <taxon>Eurotiales</taxon>
        <taxon>Aspergillaceae</taxon>
        <taxon>Penicillium</taxon>
    </lineage>
</organism>
<feature type="domain" description="O-methyltransferase C-terminal" evidence="5">
    <location>
        <begin position="236"/>
        <end position="384"/>
    </location>
</feature>
<sequence length="410" mass="46160">MDLSKLAASIREATTIVSSQPIDIQQREELSRACESLSAILEQPRSRLEKATHAMTPVVAVRVAIDMNIFNFVHGSSKDEFEGWEIASQVDGDSLLVSRILRSLTASGIFSVTSLGTYKPDAVVKDLASGGYLESRILMNFDVHFQIYPKLPHYLKQTKYASPSNAYAGPFQSIMGTNKHYFDWMESHPAQLDAFNRTMQAGAMRDNSARWTQIFPIAERLEIFEISTGRAKKELQFVDVGGGIGHEIKILLDSFPFLRGNFVLQDVSSVIQAMLPDLARPTDIRSVQAMGYNFFEPQPVVGAHIYFLGRVLHDWPDTQARIILQQVRDAMDEDSVLLIHDRVLPDFASNVHPTDSIMDLNMMILFSSLERTEKQFRTLLSSVGLELVNVWRSPTGGFHRQAVLEAIRRR</sequence>
<accession>A0A1V6TA41</accession>
<name>A0A1V6TA41_9EURO</name>
<dbReference type="OrthoDB" id="1535081at2759"/>
<dbReference type="SUPFAM" id="SSF53335">
    <property type="entry name" value="S-adenosyl-L-methionine-dependent methyltransferases"/>
    <property type="match status" value="1"/>
</dbReference>
<dbReference type="InterPro" id="IPR016461">
    <property type="entry name" value="COMT-like"/>
</dbReference>
<dbReference type="STRING" id="303698.A0A1V6TA41"/>
<evidence type="ECO:0000256" key="4">
    <source>
        <dbReference type="PIRSR" id="PIRSR005739-1"/>
    </source>
</evidence>
<dbReference type="SUPFAM" id="SSF46785">
    <property type="entry name" value="Winged helix' DNA-binding domain"/>
    <property type="match status" value="1"/>
</dbReference>
<dbReference type="Gene3D" id="3.40.50.150">
    <property type="entry name" value="Vaccinia Virus protein VP39"/>
    <property type="match status" value="1"/>
</dbReference>
<dbReference type="PANTHER" id="PTHR43712:SF11">
    <property type="entry name" value="O-METHYLTRANSFERASE (AFU_ORTHOLOGUE AFUA_2G17820)-RELATED"/>
    <property type="match status" value="1"/>
</dbReference>
<dbReference type="PIRSF" id="PIRSF005739">
    <property type="entry name" value="O-mtase"/>
    <property type="match status" value="1"/>
</dbReference>
<dbReference type="GO" id="GO:0044550">
    <property type="term" value="P:secondary metabolite biosynthetic process"/>
    <property type="evidence" value="ECO:0007669"/>
    <property type="project" value="UniProtKB-ARBA"/>
</dbReference>